<keyword evidence="3" id="KW-1185">Reference proteome</keyword>
<dbReference type="AlphaFoldDB" id="A0A5C6UT90"/>
<keyword evidence="1" id="KW-1133">Transmembrane helix</keyword>
<evidence type="ECO:0000256" key="1">
    <source>
        <dbReference type="SAM" id="Phobius"/>
    </source>
</evidence>
<keyword evidence="1" id="KW-0812">Transmembrane</keyword>
<evidence type="ECO:0000313" key="2">
    <source>
        <dbReference type="EMBL" id="TXC73975.1"/>
    </source>
</evidence>
<sequence length="160" mass="17859">MTSAPTLTLLAQFIIGVRVTYLLLAAIALFMCIPSIVRVATQRFVIGDWPLVLVGGFAAGGLVFQLRTFITGTGDFSSIWTFVSLCILISTVGVFLMVRKRLQYFAQKARRWLPYEDHIDALVDFCILDTVEGTGEAQFFSDMMRERAISILAKRRAQGK</sequence>
<protein>
    <submittedName>
        <fullName evidence="2">Uncharacterized protein</fullName>
    </submittedName>
</protein>
<keyword evidence="1" id="KW-0472">Membrane</keyword>
<feature type="transmembrane region" description="Helical" evidence="1">
    <location>
        <begin position="12"/>
        <end position="37"/>
    </location>
</feature>
<reference evidence="2 3" key="1">
    <citation type="submission" date="2019-08" db="EMBL/GenBank/DDBJ databases">
        <title>Sphingorhabdus soil sp. nov., isolated from arctic soil.</title>
        <authorList>
            <person name="Liu Y."/>
        </authorList>
    </citation>
    <scope>NUCLEOTIDE SEQUENCE [LARGE SCALE GENOMIC DNA]</scope>
    <source>
        <strain evidence="2 3">D-2Q-5-6</strain>
    </source>
</reference>
<dbReference type="RefSeq" id="WP_147121812.1">
    <property type="nucleotide sequence ID" value="NZ_VOPY01000001.1"/>
</dbReference>
<comment type="caution">
    <text evidence="2">The sequence shown here is derived from an EMBL/GenBank/DDBJ whole genome shotgun (WGS) entry which is preliminary data.</text>
</comment>
<proteinExistence type="predicted"/>
<dbReference type="Proteomes" id="UP000321129">
    <property type="component" value="Unassembled WGS sequence"/>
</dbReference>
<name>A0A5C6UT90_9SPHN</name>
<dbReference type="EMBL" id="VOPY01000001">
    <property type="protein sequence ID" value="TXC73975.1"/>
    <property type="molecule type" value="Genomic_DNA"/>
</dbReference>
<gene>
    <name evidence="2" type="ORF">FSZ31_04435</name>
</gene>
<feature type="transmembrane region" description="Helical" evidence="1">
    <location>
        <begin position="49"/>
        <end position="70"/>
    </location>
</feature>
<organism evidence="2 3">
    <name type="scientific">Flavisphingopyxis soli</name>
    <dbReference type="NCBI Taxonomy" id="2601267"/>
    <lineage>
        <taxon>Bacteria</taxon>
        <taxon>Pseudomonadati</taxon>
        <taxon>Pseudomonadota</taxon>
        <taxon>Alphaproteobacteria</taxon>
        <taxon>Sphingomonadales</taxon>
        <taxon>Sphingopyxidaceae</taxon>
        <taxon>Flavisphingopyxis</taxon>
    </lineage>
</organism>
<feature type="transmembrane region" description="Helical" evidence="1">
    <location>
        <begin position="76"/>
        <end position="98"/>
    </location>
</feature>
<evidence type="ECO:0000313" key="3">
    <source>
        <dbReference type="Proteomes" id="UP000321129"/>
    </source>
</evidence>
<accession>A0A5C6UT90</accession>